<name>A0ABQ7N0F4_BRACM</name>
<dbReference type="EMBL" id="JADBGQ010000003">
    <property type="protein sequence ID" value="KAG5403596.1"/>
    <property type="molecule type" value="Genomic_DNA"/>
</dbReference>
<accession>A0ABQ7N0F4</accession>
<proteinExistence type="predicted"/>
<reference evidence="2 3" key="1">
    <citation type="submission" date="2021-03" db="EMBL/GenBank/DDBJ databases">
        <authorList>
            <person name="King G.J."/>
            <person name="Bancroft I."/>
            <person name="Baten A."/>
            <person name="Bloomfield J."/>
            <person name="Borpatragohain P."/>
            <person name="He Z."/>
            <person name="Irish N."/>
            <person name="Irwin J."/>
            <person name="Liu K."/>
            <person name="Mauleon R.P."/>
            <person name="Moore J."/>
            <person name="Morris R."/>
            <person name="Ostergaard L."/>
            <person name="Wang B."/>
            <person name="Wells R."/>
        </authorList>
    </citation>
    <scope>NUCLEOTIDE SEQUENCE [LARGE SCALE GENOMIC DNA]</scope>
    <source>
        <strain evidence="2">R-o-18</strain>
        <tissue evidence="2">Leaf</tissue>
    </source>
</reference>
<comment type="caution">
    <text evidence="2">The sequence shown here is derived from an EMBL/GenBank/DDBJ whole genome shotgun (WGS) entry which is preliminary data.</text>
</comment>
<feature type="chain" id="PRO_5046851213" description="Secreted protein" evidence="1">
    <location>
        <begin position="20"/>
        <end position="165"/>
    </location>
</feature>
<evidence type="ECO:0000313" key="2">
    <source>
        <dbReference type="EMBL" id="KAG5403596.1"/>
    </source>
</evidence>
<evidence type="ECO:0000313" key="3">
    <source>
        <dbReference type="Proteomes" id="UP000823674"/>
    </source>
</evidence>
<keyword evidence="1" id="KW-0732">Signal</keyword>
<evidence type="ECO:0000256" key="1">
    <source>
        <dbReference type="SAM" id="SignalP"/>
    </source>
</evidence>
<evidence type="ECO:0008006" key="4">
    <source>
        <dbReference type="Google" id="ProtNLM"/>
    </source>
</evidence>
<organism evidence="2 3">
    <name type="scientific">Brassica rapa subsp. trilocularis</name>
    <dbReference type="NCBI Taxonomy" id="1813537"/>
    <lineage>
        <taxon>Eukaryota</taxon>
        <taxon>Viridiplantae</taxon>
        <taxon>Streptophyta</taxon>
        <taxon>Embryophyta</taxon>
        <taxon>Tracheophyta</taxon>
        <taxon>Spermatophyta</taxon>
        <taxon>Magnoliopsida</taxon>
        <taxon>eudicotyledons</taxon>
        <taxon>Gunneridae</taxon>
        <taxon>Pentapetalae</taxon>
        <taxon>rosids</taxon>
        <taxon>malvids</taxon>
        <taxon>Brassicales</taxon>
        <taxon>Brassicaceae</taxon>
        <taxon>Brassiceae</taxon>
        <taxon>Brassica</taxon>
    </lineage>
</organism>
<sequence length="165" mass="17943">MAGFRSRFLVFGHIHFALGRSYYWFSDVGACEEPMFSVLSPEFSWFLWQHVKSHETASASLCWSLSSGGRFLTVATRVSLAFGPLASLKVVFSGGGSNLHFTIPNDGTAGLWTPPRAAGLCPVLQGLGVPFSPGARGNRELSPFIPLLWTIDATLLPLSLEKVVR</sequence>
<gene>
    <name evidence="2" type="primary">A03g501590.1_BraROA</name>
    <name evidence="2" type="ORF">IGI04_009715</name>
</gene>
<dbReference type="Proteomes" id="UP000823674">
    <property type="component" value="Chromosome A03"/>
</dbReference>
<feature type="signal peptide" evidence="1">
    <location>
        <begin position="1"/>
        <end position="19"/>
    </location>
</feature>
<keyword evidence="3" id="KW-1185">Reference proteome</keyword>
<protein>
    <recommendedName>
        <fullName evidence="4">Secreted protein</fullName>
    </recommendedName>
</protein>